<feature type="transmembrane region" description="Helical" evidence="8">
    <location>
        <begin position="95"/>
        <end position="114"/>
    </location>
</feature>
<keyword evidence="5 8" id="KW-1133">Transmembrane helix</keyword>
<feature type="transmembrane region" description="Helical" evidence="8">
    <location>
        <begin position="126"/>
        <end position="146"/>
    </location>
</feature>
<feature type="compositionally biased region" description="Polar residues" evidence="9">
    <location>
        <begin position="459"/>
        <end position="472"/>
    </location>
</feature>
<dbReference type="PANTHER" id="PTHR43029:SF10">
    <property type="entry name" value="AMMONIUM TRANSPORTER MEP2"/>
    <property type="match status" value="1"/>
</dbReference>
<dbReference type="EMBL" id="KE346372">
    <property type="protein sequence ID" value="KJE96841.1"/>
    <property type="molecule type" value="Genomic_DNA"/>
</dbReference>
<feature type="transmembrane region" description="Helical" evidence="8">
    <location>
        <begin position="359"/>
        <end position="384"/>
    </location>
</feature>
<feature type="transmembrane region" description="Helical" evidence="8">
    <location>
        <begin position="39"/>
        <end position="59"/>
    </location>
</feature>
<feature type="domain" description="Ammonium transporter AmtB-like" evidence="10">
    <location>
        <begin position="9"/>
        <end position="416"/>
    </location>
</feature>
<feature type="transmembrane region" description="Helical" evidence="8">
    <location>
        <begin position="12"/>
        <end position="32"/>
    </location>
</feature>
<sequence>MSLNPGDTAWVLVSTALVQLMTPGLSFFYAGLVNSRNVVGTLMLSYGAMGVVTFLWVIIGYSEAFGPSTNTHVTGGTENRALEGLVGGMVGDLPALVYAMFQLMFAIVTAAIISGSVATRMRFIPFMTFVALWHLLVYCPLTHWVWTVGDGWINDYGAIDFAGGLVVHVSSGVSAFVAAFWLGQNPLRDNVHEHKPHNVPYVMLGAALLWFGWFGFNAGSALTAGQLAGLAFANTQIAAAVAMFTWNLVEVICGGKGWFNGRPTAVGAAIGAVVGLVAITPAAGFVTPMWSIFFGAFTSPVCYLALKLTKRSPIDDTLDTFAVHGVGGAVGSLLTGLFATTEVGSPVDGSFYGDGGELFGKQIVALLATIALCLVMTSLIMLFLKGMAKLLHTDIRISADDMAVGVDGIDHGESAYGHADIEAVIAALQRANQQGLLQKGSTFELVPTSAPKNKRDSYPVTQFDTATAQQSA</sequence>
<evidence type="ECO:0000256" key="9">
    <source>
        <dbReference type="SAM" id="MobiDB-lite"/>
    </source>
</evidence>
<evidence type="ECO:0000313" key="11">
    <source>
        <dbReference type="EMBL" id="KJE96841.1"/>
    </source>
</evidence>
<keyword evidence="4 8" id="KW-0812">Transmembrane</keyword>
<evidence type="ECO:0000256" key="7">
    <source>
        <dbReference type="ARBA" id="ARBA00023177"/>
    </source>
</evidence>
<evidence type="ECO:0000256" key="2">
    <source>
        <dbReference type="ARBA" id="ARBA00005887"/>
    </source>
</evidence>
<dbReference type="PANTHER" id="PTHR43029">
    <property type="entry name" value="AMMONIUM TRANSPORTER MEP2"/>
    <property type="match status" value="1"/>
</dbReference>
<evidence type="ECO:0000256" key="5">
    <source>
        <dbReference type="ARBA" id="ARBA00022989"/>
    </source>
</evidence>
<feature type="transmembrane region" description="Helical" evidence="8">
    <location>
        <begin position="289"/>
        <end position="306"/>
    </location>
</feature>
<dbReference type="RefSeq" id="XP_004343826.2">
    <property type="nucleotide sequence ID" value="XM_004343776.2"/>
</dbReference>
<dbReference type="InterPro" id="IPR001905">
    <property type="entry name" value="Ammonium_transpt"/>
</dbReference>
<keyword evidence="12" id="KW-1185">Reference proteome</keyword>
<protein>
    <recommendedName>
        <fullName evidence="8">Ammonium transporter</fullName>
    </recommendedName>
</protein>
<gene>
    <name evidence="11" type="ORF">CAOG_007102</name>
</gene>
<dbReference type="PhylomeDB" id="A0A0D2UPA8"/>
<dbReference type="AlphaFoldDB" id="A0A0D2UPA8"/>
<evidence type="ECO:0000259" key="10">
    <source>
        <dbReference type="Pfam" id="PF00909"/>
    </source>
</evidence>
<keyword evidence="7 8" id="KW-0924">Ammonia transport</keyword>
<evidence type="ECO:0000256" key="6">
    <source>
        <dbReference type="ARBA" id="ARBA00023136"/>
    </source>
</evidence>
<dbReference type="Pfam" id="PF00909">
    <property type="entry name" value="Ammonium_transp"/>
    <property type="match status" value="1"/>
</dbReference>
<dbReference type="InterPro" id="IPR029020">
    <property type="entry name" value="Ammonium/urea_transptr"/>
</dbReference>
<dbReference type="SUPFAM" id="SSF111352">
    <property type="entry name" value="Ammonium transporter"/>
    <property type="match status" value="1"/>
</dbReference>
<reference evidence="12" key="1">
    <citation type="submission" date="2011-02" db="EMBL/GenBank/DDBJ databases">
        <title>The Genome Sequence of Capsaspora owczarzaki ATCC 30864.</title>
        <authorList>
            <person name="Russ C."/>
            <person name="Cuomo C."/>
            <person name="Burger G."/>
            <person name="Gray M.W."/>
            <person name="Holland P.W.H."/>
            <person name="King N."/>
            <person name="Lang F.B.F."/>
            <person name="Roger A.J."/>
            <person name="Ruiz-Trillo I."/>
            <person name="Young S.K."/>
            <person name="Zeng Q."/>
            <person name="Gargeya S."/>
            <person name="Alvarado L."/>
            <person name="Berlin A."/>
            <person name="Chapman S.B."/>
            <person name="Chen Z."/>
            <person name="Freedman E."/>
            <person name="Gellesch M."/>
            <person name="Goldberg J."/>
            <person name="Griggs A."/>
            <person name="Gujja S."/>
            <person name="Heilman E."/>
            <person name="Heiman D."/>
            <person name="Howarth C."/>
            <person name="Mehta T."/>
            <person name="Neiman D."/>
            <person name="Pearson M."/>
            <person name="Roberts A."/>
            <person name="Saif S."/>
            <person name="Shea T."/>
            <person name="Shenoy N."/>
            <person name="Sisk P."/>
            <person name="Stolte C."/>
            <person name="Sykes S."/>
            <person name="White J."/>
            <person name="Yandava C."/>
            <person name="Haas B."/>
            <person name="Nusbaum C."/>
            <person name="Birren B."/>
        </authorList>
    </citation>
    <scope>NUCLEOTIDE SEQUENCE</scope>
    <source>
        <strain evidence="12">ATCC 30864</strain>
    </source>
</reference>
<evidence type="ECO:0000256" key="1">
    <source>
        <dbReference type="ARBA" id="ARBA00004141"/>
    </source>
</evidence>
<evidence type="ECO:0000256" key="4">
    <source>
        <dbReference type="ARBA" id="ARBA00022692"/>
    </source>
</evidence>
<dbReference type="NCBIfam" id="TIGR00836">
    <property type="entry name" value="amt"/>
    <property type="match status" value="1"/>
</dbReference>
<feature type="transmembrane region" description="Helical" evidence="8">
    <location>
        <begin position="202"/>
        <end position="224"/>
    </location>
</feature>
<dbReference type="eggNOG" id="KOG0682">
    <property type="taxonomic scope" value="Eukaryota"/>
</dbReference>
<comment type="similarity">
    <text evidence="2 8">Belongs to the ammonia transporter channel (TC 1.A.11.2) family.</text>
</comment>
<accession>A0A0D2UPA8</accession>
<dbReference type="GO" id="GO:0005886">
    <property type="term" value="C:plasma membrane"/>
    <property type="evidence" value="ECO:0007669"/>
    <property type="project" value="UniProtKB-SubCell"/>
</dbReference>
<dbReference type="InParanoid" id="A0A0D2UPA8"/>
<feature type="transmembrane region" description="Helical" evidence="8">
    <location>
        <begin position="230"/>
        <end position="253"/>
    </location>
</feature>
<dbReference type="FunCoup" id="A0A0D2UPA8">
    <property type="interactions" value="45"/>
</dbReference>
<feature type="transmembrane region" description="Helical" evidence="8">
    <location>
        <begin position="265"/>
        <end position="283"/>
    </location>
</feature>
<evidence type="ECO:0000256" key="3">
    <source>
        <dbReference type="ARBA" id="ARBA00022448"/>
    </source>
</evidence>
<dbReference type="InterPro" id="IPR024041">
    <property type="entry name" value="NH4_transpt_AmtB-like_dom"/>
</dbReference>
<dbReference type="OrthoDB" id="534912at2759"/>
<dbReference type="STRING" id="595528.A0A0D2UPA8"/>
<keyword evidence="6 8" id="KW-0472">Membrane</keyword>
<dbReference type="Gene3D" id="1.10.3430.10">
    <property type="entry name" value="Ammonium transporter AmtB like domains"/>
    <property type="match status" value="1"/>
</dbReference>
<evidence type="ECO:0000256" key="8">
    <source>
        <dbReference type="RuleBase" id="RU362002"/>
    </source>
</evidence>
<feature type="transmembrane region" description="Helical" evidence="8">
    <location>
        <begin position="158"/>
        <end position="182"/>
    </location>
</feature>
<name>A0A0D2UPA8_CAPO3</name>
<proteinExistence type="inferred from homology"/>
<dbReference type="GO" id="GO:0008519">
    <property type="term" value="F:ammonium channel activity"/>
    <property type="evidence" value="ECO:0007669"/>
    <property type="project" value="InterPro"/>
</dbReference>
<keyword evidence="3 8" id="KW-0813">Transport</keyword>
<feature type="transmembrane region" description="Helical" evidence="8">
    <location>
        <begin position="318"/>
        <end position="339"/>
    </location>
</feature>
<comment type="subcellular location">
    <subcellularLocation>
        <location evidence="8">Cell membrane</location>
        <topology evidence="8">Multi-pass membrane protein</topology>
    </subcellularLocation>
    <subcellularLocation>
        <location evidence="1">Membrane</location>
        <topology evidence="1">Multi-pass membrane protein</topology>
    </subcellularLocation>
</comment>
<evidence type="ECO:0000313" key="12">
    <source>
        <dbReference type="Proteomes" id="UP000008743"/>
    </source>
</evidence>
<dbReference type="Proteomes" id="UP000008743">
    <property type="component" value="Unassembled WGS sequence"/>
</dbReference>
<organism evidence="11 12">
    <name type="scientific">Capsaspora owczarzaki (strain ATCC 30864)</name>
    <dbReference type="NCBI Taxonomy" id="595528"/>
    <lineage>
        <taxon>Eukaryota</taxon>
        <taxon>Filasterea</taxon>
        <taxon>Capsaspora</taxon>
    </lineage>
</organism>
<feature type="region of interest" description="Disordered" evidence="9">
    <location>
        <begin position="447"/>
        <end position="472"/>
    </location>
</feature>